<feature type="region of interest" description="Disordered" evidence="1">
    <location>
        <begin position="67"/>
        <end position="95"/>
    </location>
</feature>
<protein>
    <submittedName>
        <fullName evidence="3">Uncharacterized protein</fullName>
    </submittedName>
</protein>
<keyword evidence="2" id="KW-0472">Membrane</keyword>
<feature type="transmembrane region" description="Helical" evidence="2">
    <location>
        <begin position="43"/>
        <end position="63"/>
    </location>
</feature>
<feature type="compositionally biased region" description="Low complexity" evidence="1">
    <location>
        <begin position="72"/>
        <end position="88"/>
    </location>
</feature>
<reference evidence="4" key="1">
    <citation type="journal article" date="2019" name="Int. J. Syst. Evol. Microbiol.">
        <title>The Global Catalogue of Microorganisms (GCM) 10K type strain sequencing project: providing services to taxonomists for standard genome sequencing and annotation.</title>
        <authorList>
            <consortium name="The Broad Institute Genomics Platform"/>
            <consortium name="The Broad Institute Genome Sequencing Center for Infectious Disease"/>
            <person name="Wu L."/>
            <person name="Ma J."/>
        </authorList>
    </citation>
    <scope>NUCLEOTIDE SEQUENCE [LARGE SCALE GENOMIC DNA]</scope>
    <source>
        <strain evidence="4">JCM 16703</strain>
    </source>
</reference>
<proteinExistence type="predicted"/>
<sequence>MNDQTQLQELMRRSVGDAGPDLDRLVGGALRDGTRIRRRRRMAGAGAGLAVAAVTAVAVGVLGSGSGPRAVDPASETASDAASTSPTPQRQGYYEGRTYDFGGGITGTVVRCGEGPIDPDLGRPTCALPSEYAIQQRNTLEGSGEGWAVVLTGPADAINDFWGAGFDDPRLQRGGLTIAIRADSPLIAPVNQGQRVSIDVPGWTLSPEIVDDKQELSGPDGAVADIVWRRASDYAGWTAGDDKADGAFVSDVHDGVFVTIQGGQGTTQADLDALGASLRWE</sequence>
<dbReference type="EMBL" id="BAAAZH010000028">
    <property type="protein sequence ID" value="GAA4127084.1"/>
    <property type="molecule type" value="Genomic_DNA"/>
</dbReference>
<name>A0ABP7XWS1_9ACTN</name>
<dbReference type="RefSeq" id="WP_344734992.1">
    <property type="nucleotide sequence ID" value="NZ_BAAAZH010000028.1"/>
</dbReference>
<evidence type="ECO:0000256" key="2">
    <source>
        <dbReference type="SAM" id="Phobius"/>
    </source>
</evidence>
<evidence type="ECO:0000256" key="1">
    <source>
        <dbReference type="SAM" id="MobiDB-lite"/>
    </source>
</evidence>
<dbReference type="Proteomes" id="UP001501495">
    <property type="component" value="Unassembled WGS sequence"/>
</dbReference>
<keyword evidence="4" id="KW-1185">Reference proteome</keyword>
<keyword evidence="2" id="KW-0812">Transmembrane</keyword>
<evidence type="ECO:0000313" key="4">
    <source>
        <dbReference type="Proteomes" id="UP001501495"/>
    </source>
</evidence>
<evidence type="ECO:0000313" key="3">
    <source>
        <dbReference type="EMBL" id="GAA4127084.1"/>
    </source>
</evidence>
<keyword evidence="2" id="KW-1133">Transmembrane helix</keyword>
<comment type="caution">
    <text evidence="3">The sequence shown here is derived from an EMBL/GenBank/DDBJ whole genome shotgun (WGS) entry which is preliminary data.</text>
</comment>
<organism evidence="3 4">
    <name type="scientific">Nocardioides fonticola</name>
    <dbReference type="NCBI Taxonomy" id="450363"/>
    <lineage>
        <taxon>Bacteria</taxon>
        <taxon>Bacillati</taxon>
        <taxon>Actinomycetota</taxon>
        <taxon>Actinomycetes</taxon>
        <taxon>Propionibacteriales</taxon>
        <taxon>Nocardioidaceae</taxon>
        <taxon>Nocardioides</taxon>
    </lineage>
</organism>
<accession>A0ABP7XWS1</accession>
<gene>
    <name evidence="3" type="ORF">GCM10022215_37320</name>
</gene>